<evidence type="ECO:0000313" key="2">
    <source>
        <dbReference type="EMBL" id="MBB3984902.1"/>
    </source>
</evidence>
<comment type="caution">
    <text evidence="2">The sequence shown here is derived from an EMBL/GenBank/DDBJ whole genome shotgun (WGS) entry which is preliminary data.</text>
</comment>
<dbReference type="AlphaFoldDB" id="A0A7W6GRN2"/>
<dbReference type="EMBL" id="JACIEJ010000002">
    <property type="protein sequence ID" value="MBB3984902.1"/>
    <property type="molecule type" value="Genomic_DNA"/>
</dbReference>
<name>A0A7W6GRN2_9RHOB</name>
<evidence type="ECO:0000256" key="1">
    <source>
        <dbReference type="SAM" id="SignalP"/>
    </source>
</evidence>
<dbReference type="Proteomes" id="UP000541426">
    <property type="component" value="Unassembled WGS sequence"/>
</dbReference>
<reference evidence="2 3" key="1">
    <citation type="submission" date="2020-08" db="EMBL/GenBank/DDBJ databases">
        <title>Genomic Encyclopedia of Type Strains, Phase IV (KMG-IV): sequencing the most valuable type-strain genomes for metagenomic binning, comparative biology and taxonomic classification.</title>
        <authorList>
            <person name="Goeker M."/>
        </authorList>
    </citation>
    <scope>NUCLEOTIDE SEQUENCE [LARGE SCALE GENOMIC DNA]</scope>
    <source>
        <strain evidence="2 3">DSM 102235</strain>
    </source>
</reference>
<accession>A0A7W6GRN2</accession>
<feature type="chain" id="PRO_5031455679" evidence="1">
    <location>
        <begin position="21"/>
        <end position="300"/>
    </location>
</feature>
<sequence>MRAFATAAVISVGISTAAQAQWSYQEGPEAGRYAAYVCADGSGDPATERLCFGLSCDAGKPLRFGLRAEGNPDLLARSELDVQAFAGVRVMPPLAFQTTGLGTFEAPMTKSHLPGIEGLKAGTRLELRYWETVDVPPTVWQMSLSGSSDAISAVEAVCPQPDFAAQELAARTMADPAAAVLRDMRAACGALGGEVSVGNDYAQAIDLDGAAGEDLVLRHGALSCSTAQDLVCGPAGCLTSIWQANDDGFTRVFLNAVRDVAANAPGSVRLTLKGSLCGRVGAPECQQVWSLQDGELIPAP</sequence>
<organism evidence="2 3">
    <name type="scientific">Sagittula marina</name>
    <dbReference type="NCBI Taxonomy" id="943940"/>
    <lineage>
        <taxon>Bacteria</taxon>
        <taxon>Pseudomonadati</taxon>
        <taxon>Pseudomonadota</taxon>
        <taxon>Alphaproteobacteria</taxon>
        <taxon>Rhodobacterales</taxon>
        <taxon>Roseobacteraceae</taxon>
        <taxon>Sagittula</taxon>
    </lineage>
</organism>
<protein>
    <submittedName>
        <fullName evidence="2">Uncharacterized protein</fullName>
    </submittedName>
</protein>
<keyword evidence="1" id="KW-0732">Signal</keyword>
<dbReference type="RefSeq" id="WP_183963923.1">
    <property type="nucleotide sequence ID" value="NZ_BAABBZ010000014.1"/>
</dbReference>
<gene>
    <name evidence="2" type="ORF">GGQ68_001218</name>
</gene>
<keyword evidence="3" id="KW-1185">Reference proteome</keyword>
<proteinExistence type="predicted"/>
<feature type="signal peptide" evidence="1">
    <location>
        <begin position="1"/>
        <end position="20"/>
    </location>
</feature>
<evidence type="ECO:0000313" key="3">
    <source>
        <dbReference type="Proteomes" id="UP000541426"/>
    </source>
</evidence>